<proteinExistence type="predicted"/>
<comment type="caution">
    <text evidence="2">The sequence shown here is derived from an EMBL/GenBank/DDBJ whole genome shotgun (WGS) entry which is preliminary data.</text>
</comment>
<accession>A0A9P8IE51</accession>
<organism evidence="2 3">
    <name type="scientific">Trichoglossum hirsutum</name>
    <dbReference type="NCBI Taxonomy" id="265104"/>
    <lineage>
        <taxon>Eukaryota</taxon>
        <taxon>Fungi</taxon>
        <taxon>Dikarya</taxon>
        <taxon>Ascomycota</taxon>
        <taxon>Pezizomycotina</taxon>
        <taxon>Geoglossomycetes</taxon>
        <taxon>Geoglossales</taxon>
        <taxon>Geoglossaceae</taxon>
        <taxon>Trichoglossum</taxon>
    </lineage>
</organism>
<dbReference type="AlphaFoldDB" id="A0A9P8IE51"/>
<keyword evidence="1" id="KW-0472">Membrane</keyword>
<keyword evidence="1" id="KW-0812">Transmembrane</keyword>
<feature type="transmembrane region" description="Helical" evidence="1">
    <location>
        <begin position="6"/>
        <end position="24"/>
    </location>
</feature>
<evidence type="ECO:0000256" key="1">
    <source>
        <dbReference type="SAM" id="Phobius"/>
    </source>
</evidence>
<dbReference type="Proteomes" id="UP000750711">
    <property type="component" value="Unassembled WGS sequence"/>
</dbReference>
<keyword evidence="3" id="KW-1185">Reference proteome</keyword>
<gene>
    <name evidence="2" type="ORF">GP486_008205</name>
</gene>
<evidence type="ECO:0000313" key="3">
    <source>
        <dbReference type="Proteomes" id="UP000750711"/>
    </source>
</evidence>
<dbReference type="EMBL" id="JAGHQM010002894">
    <property type="protein sequence ID" value="KAH0548055.1"/>
    <property type="molecule type" value="Genomic_DNA"/>
</dbReference>
<evidence type="ECO:0008006" key="4">
    <source>
        <dbReference type="Google" id="ProtNLM"/>
    </source>
</evidence>
<keyword evidence="1" id="KW-1133">Transmembrane helix</keyword>
<evidence type="ECO:0000313" key="2">
    <source>
        <dbReference type="EMBL" id="KAH0548055.1"/>
    </source>
</evidence>
<sequence length="243" mass="27452">MPPRPRYFGALAIAVSIFLTGFYLSRRGSVTPLSVDWPFAGSDSTSNPTAGSTAQPDPTHWHPINDLIASADGSLSSYLSKETFDLESAAAAYRERRGRHPPPGFDAWFHFAKKHGAIVVEDFWDQIYDDINPFWALPPDQMRRDVQDHNQIIHVRNREATPGTDFFWTTIWGDLVKSIQSYLPDMDIAVNPMDEPRLTVPWEDMNEYVQKERATRKMPPPSEVISEFSGTDTISSLLQLALV</sequence>
<reference evidence="2" key="1">
    <citation type="submission" date="2021-03" db="EMBL/GenBank/DDBJ databases">
        <title>Comparative genomics and phylogenomic investigation of the class Geoglossomycetes provide insights into ecological specialization and systematics.</title>
        <authorList>
            <person name="Melie T."/>
            <person name="Pirro S."/>
            <person name="Miller A.N."/>
            <person name="Quandt A."/>
        </authorList>
    </citation>
    <scope>NUCLEOTIDE SEQUENCE</scope>
    <source>
        <strain evidence="2">CAQ_001_2017</strain>
    </source>
</reference>
<name>A0A9P8IE51_9PEZI</name>
<protein>
    <recommendedName>
        <fullName evidence="4">Glycosyl transferase CAP10 domain-containing protein</fullName>
    </recommendedName>
</protein>